<gene>
    <name evidence="2" type="ORF">PLEPLA_LOCUS16880</name>
</gene>
<dbReference type="Proteomes" id="UP001153269">
    <property type="component" value="Unassembled WGS sequence"/>
</dbReference>
<accession>A0A9N7UDL1</accession>
<evidence type="ECO:0000313" key="2">
    <source>
        <dbReference type="EMBL" id="CAB1428905.1"/>
    </source>
</evidence>
<reference evidence="2" key="1">
    <citation type="submission" date="2020-03" db="EMBL/GenBank/DDBJ databases">
        <authorList>
            <person name="Weist P."/>
        </authorList>
    </citation>
    <scope>NUCLEOTIDE SEQUENCE</scope>
</reference>
<dbReference type="EMBL" id="CADEAL010001100">
    <property type="protein sequence ID" value="CAB1428905.1"/>
    <property type="molecule type" value="Genomic_DNA"/>
</dbReference>
<keyword evidence="3" id="KW-1185">Reference proteome</keyword>
<sequence length="107" mass="11401">MNVVAADKAGGSAAPLSGGGRKEWAHCLDAEPVVLQSRWSARFYHPHPPLFLHPSITHHSGTSHLTLGDTSNTSSRVQNITVTGRQRSLRCHFSCGSGHPGGPLEDP</sequence>
<dbReference type="AlphaFoldDB" id="A0A9N7UDL1"/>
<comment type="caution">
    <text evidence="2">The sequence shown here is derived from an EMBL/GenBank/DDBJ whole genome shotgun (WGS) entry which is preliminary data.</text>
</comment>
<organism evidence="2 3">
    <name type="scientific">Pleuronectes platessa</name>
    <name type="common">European plaice</name>
    <dbReference type="NCBI Taxonomy" id="8262"/>
    <lineage>
        <taxon>Eukaryota</taxon>
        <taxon>Metazoa</taxon>
        <taxon>Chordata</taxon>
        <taxon>Craniata</taxon>
        <taxon>Vertebrata</taxon>
        <taxon>Euteleostomi</taxon>
        <taxon>Actinopterygii</taxon>
        <taxon>Neopterygii</taxon>
        <taxon>Teleostei</taxon>
        <taxon>Neoteleostei</taxon>
        <taxon>Acanthomorphata</taxon>
        <taxon>Carangaria</taxon>
        <taxon>Pleuronectiformes</taxon>
        <taxon>Pleuronectoidei</taxon>
        <taxon>Pleuronectidae</taxon>
        <taxon>Pleuronectes</taxon>
    </lineage>
</organism>
<evidence type="ECO:0000313" key="3">
    <source>
        <dbReference type="Proteomes" id="UP001153269"/>
    </source>
</evidence>
<proteinExistence type="predicted"/>
<evidence type="ECO:0000256" key="1">
    <source>
        <dbReference type="SAM" id="MobiDB-lite"/>
    </source>
</evidence>
<protein>
    <submittedName>
        <fullName evidence="2">Uncharacterized protein</fullName>
    </submittedName>
</protein>
<name>A0A9N7UDL1_PLEPL</name>
<feature type="region of interest" description="Disordered" evidence="1">
    <location>
        <begin position="1"/>
        <end position="21"/>
    </location>
</feature>